<dbReference type="PANTHER" id="PTHR22617">
    <property type="entry name" value="CHEMOTAXIS SENSOR HISTIDINE KINASE-RELATED"/>
    <property type="match status" value="1"/>
</dbReference>
<dbReference type="EMBL" id="BEXT01000001">
    <property type="protein sequence ID" value="GBC63405.1"/>
    <property type="molecule type" value="Genomic_DNA"/>
</dbReference>
<dbReference type="SUPFAM" id="SSF50341">
    <property type="entry name" value="CheW-like"/>
    <property type="match status" value="1"/>
</dbReference>
<gene>
    <name evidence="2" type="ORF">DENIS_4399</name>
</gene>
<evidence type="ECO:0000259" key="1">
    <source>
        <dbReference type="PROSITE" id="PS50851"/>
    </source>
</evidence>
<dbReference type="GO" id="GO:0006935">
    <property type="term" value="P:chemotaxis"/>
    <property type="evidence" value="ECO:0007669"/>
    <property type="project" value="InterPro"/>
</dbReference>
<protein>
    <submittedName>
        <fullName evidence="2">Chemotaxis protein CheW</fullName>
    </submittedName>
</protein>
<dbReference type="GO" id="GO:0007165">
    <property type="term" value="P:signal transduction"/>
    <property type="evidence" value="ECO:0007669"/>
    <property type="project" value="InterPro"/>
</dbReference>
<dbReference type="RefSeq" id="WP_166405236.1">
    <property type="nucleotide sequence ID" value="NZ_BEXT01000001.1"/>
</dbReference>
<name>A0A401G2Q4_9BACT</name>
<dbReference type="InterPro" id="IPR002545">
    <property type="entry name" value="CheW-lke_dom"/>
</dbReference>
<dbReference type="AlphaFoldDB" id="A0A401G2Q4"/>
<dbReference type="Pfam" id="PF01584">
    <property type="entry name" value="CheW"/>
    <property type="match status" value="1"/>
</dbReference>
<comment type="caution">
    <text evidence="2">The sequence shown here is derived from an EMBL/GenBank/DDBJ whole genome shotgun (WGS) entry which is preliminary data.</text>
</comment>
<organism evidence="2 3">
    <name type="scientific">Desulfonema ishimotonii</name>
    <dbReference type="NCBI Taxonomy" id="45657"/>
    <lineage>
        <taxon>Bacteria</taxon>
        <taxon>Pseudomonadati</taxon>
        <taxon>Thermodesulfobacteriota</taxon>
        <taxon>Desulfobacteria</taxon>
        <taxon>Desulfobacterales</taxon>
        <taxon>Desulfococcaceae</taxon>
        <taxon>Desulfonema</taxon>
    </lineage>
</organism>
<dbReference type="InterPro" id="IPR039315">
    <property type="entry name" value="CheW"/>
</dbReference>
<evidence type="ECO:0000313" key="3">
    <source>
        <dbReference type="Proteomes" id="UP000288096"/>
    </source>
</evidence>
<reference evidence="3" key="2">
    <citation type="submission" date="2019-01" db="EMBL/GenBank/DDBJ databases">
        <title>Genome sequence of Desulfonema ishimotonii strain Tokyo 01.</title>
        <authorList>
            <person name="Fukui M."/>
        </authorList>
    </citation>
    <scope>NUCLEOTIDE SEQUENCE [LARGE SCALE GENOMIC DNA]</scope>
    <source>
        <strain evidence="3">Tokyo 01</strain>
    </source>
</reference>
<sequence>MLALLFYLGDVMHTIACERVREIVPMMTLRAVSHAPDFFAGFFSYRGGIVPVIDLRRLVQGKPCHMRLSTRIILADYAGAGHPNFLLGLMAERVTETIRIPAHEVVPPPLTLADTPYLGGIVMVSGEMIQHLELDRLPDCIGCLPAAEKGCGHASCDH</sequence>
<dbReference type="PANTHER" id="PTHR22617:SF23">
    <property type="entry name" value="CHEMOTAXIS PROTEIN CHEW"/>
    <property type="match status" value="1"/>
</dbReference>
<dbReference type="InterPro" id="IPR036061">
    <property type="entry name" value="CheW-like_dom_sf"/>
</dbReference>
<dbReference type="Gene3D" id="2.30.30.40">
    <property type="entry name" value="SH3 Domains"/>
    <property type="match status" value="1"/>
</dbReference>
<accession>A0A401G2Q4</accession>
<proteinExistence type="predicted"/>
<dbReference type="GO" id="GO:0005829">
    <property type="term" value="C:cytosol"/>
    <property type="evidence" value="ECO:0007669"/>
    <property type="project" value="TreeGrafter"/>
</dbReference>
<feature type="domain" description="CheW-like" evidence="1">
    <location>
        <begin position="1"/>
        <end position="143"/>
    </location>
</feature>
<keyword evidence="3" id="KW-1185">Reference proteome</keyword>
<dbReference type="Proteomes" id="UP000288096">
    <property type="component" value="Unassembled WGS sequence"/>
</dbReference>
<dbReference type="Gene3D" id="2.40.50.180">
    <property type="entry name" value="CheA-289, Domain 4"/>
    <property type="match status" value="1"/>
</dbReference>
<dbReference type="SMART" id="SM00260">
    <property type="entry name" value="CheW"/>
    <property type="match status" value="1"/>
</dbReference>
<dbReference type="PROSITE" id="PS50851">
    <property type="entry name" value="CHEW"/>
    <property type="match status" value="1"/>
</dbReference>
<evidence type="ECO:0000313" key="2">
    <source>
        <dbReference type="EMBL" id="GBC63405.1"/>
    </source>
</evidence>
<reference evidence="3" key="1">
    <citation type="submission" date="2017-11" db="EMBL/GenBank/DDBJ databases">
        <authorList>
            <person name="Watanabe M."/>
            <person name="Kojima H."/>
        </authorList>
    </citation>
    <scope>NUCLEOTIDE SEQUENCE [LARGE SCALE GENOMIC DNA]</scope>
    <source>
        <strain evidence="3">Tokyo 01</strain>
    </source>
</reference>